<dbReference type="Proteomes" id="UP000290495">
    <property type="component" value="Chromosome"/>
</dbReference>
<gene>
    <name evidence="1" type="ORF">NCTC10146_00440</name>
</gene>
<reference evidence="1 2" key="1">
    <citation type="submission" date="2019-01" db="EMBL/GenBank/DDBJ databases">
        <authorList>
            <consortium name="Pathogen Informatics"/>
        </authorList>
    </citation>
    <scope>NUCLEOTIDE SEQUENCE [LARGE SCALE GENOMIC DNA]</scope>
    <source>
        <strain evidence="1 2">NCTC10146</strain>
    </source>
</reference>
<dbReference type="RefSeq" id="WP_060913325.1">
    <property type="nucleotide sequence ID" value="NZ_LR215010.1"/>
</dbReference>
<sequence length="246" mass="28809">MINNENNPKLSIEKELLKTYKDGSSQNVNYAQVAIRLKNGAGEIVKTYIINFGQRPVNTSVLNDVQLKSVIDSNKTNDPKGTIRRLISDIESWKNAISSRSESTLTTMGINLERLLVKIQQPDYQLEDFDIEQWFDFKNTIINIMRENNVSLSESDKRQRIETALENIRSKWNELQQYIINKSEDQSLTEDKQRILQETMQRTIPEFFEEVHQPMMNDRSKTVQDLERHLTIVTNKFNEIKEQIEN</sequence>
<dbReference type="AlphaFoldDB" id="A0A449AR83"/>
<evidence type="ECO:0000313" key="2">
    <source>
        <dbReference type="Proteomes" id="UP000290495"/>
    </source>
</evidence>
<evidence type="ECO:0000313" key="1">
    <source>
        <dbReference type="EMBL" id="VEU68977.1"/>
    </source>
</evidence>
<protein>
    <submittedName>
        <fullName evidence="1">Uncharacterized protein</fullName>
    </submittedName>
</protein>
<organism evidence="1 2">
    <name type="scientific">Mycoplasmopsis canis</name>
    <dbReference type="NCBI Taxonomy" id="29555"/>
    <lineage>
        <taxon>Bacteria</taxon>
        <taxon>Bacillati</taxon>
        <taxon>Mycoplasmatota</taxon>
        <taxon>Mycoplasmoidales</taxon>
        <taxon>Metamycoplasmataceae</taxon>
        <taxon>Mycoplasmopsis</taxon>
    </lineage>
</organism>
<dbReference type="EMBL" id="LR215010">
    <property type="protein sequence ID" value="VEU68977.1"/>
    <property type="molecule type" value="Genomic_DNA"/>
</dbReference>
<proteinExistence type="predicted"/>
<name>A0A449AR83_9BACT</name>
<accession>A0A449AR83</accession>